<evidence type="ECO:0000256" key="2">
    <source>
        <dbReference type="SAM" id="Phobius"/>
    </source>
</evidence>
<proteinExistence type="predicted"/>
<name>A0A4R4E2V3_9BACT</name>
<evidence type="ECO:0008006" key="5">
    <source>
        <dbReference type="Google" id="ProtNLM"/>
    </source>
</evidence>
<keyword evidence="2" id="KW-0472">Membrane</keyword>
<keyword evidence="4" id="KW-1185">Reference proteome</keyword>
<dbReference type="RefSeq" id="WP_131852394.1">
    <property type="nucleotide sequence ID" value="NZ_SKFH01000018.1"/>
</dbReference>
<evidence type="ECO:0000313" key="4">
    <source>
        <dbReference type="Proteomes" id="UP000295164"/>
    </source>
</evidence>
<comment type="caution">
    <text evidence="3">The sequence shown here is derived from an EMBL/GenBank/DDBJ whole genome shotgun (WGS) entry which is preliminary data.</text>
</comment>
<protein>
    <recommendedName>
        <fullName evidence="5">Cell division protein FtsL</fullName>
    </recommendedName>
</protein>
<feature type="transmembrane region" description="Helical" evidence="2">
    <location>
        <begin position="25"/>
        <end position="44"/>
    </location>
</feature>
<keyword evidence="2" id="KW-1133">Transmembrane helix</keyword>
<keyword evidence="1" id="KW-0175">Coiled coil</keyword>
<dbReference type="OrthoDB" id="981249at2"/>
<gene>
    <name evidence="3" type="ORF">E0486_11845</name>
</gene>
<feature type="coiled-coil region" evidence="1">
    <location>
        <begin position="49"/>
        <end position="76"/>
    </location>
</feature>
<dbReference type="Pfam" id="PF19579">
    <property type="entry name" value="FtsL_2"/>
    <property type="match status" value="1"/>
</dbReference>
<dbReference type="InterPro" id="IPR045755">
    <property type="entry name" value="FtsL-like"/>
</dbReference>
<organism evidence="3 4">
    <name type="scientific">Flaviaesturariibacter aridisoli</name>
    <dbReference type="NCBI Taxonomy" id="2545761"/>
    <lineage>
        <taxon>Bacteria</taxon>
        <taxon>Pseudomonadati</taxon>
        <taxon>Bacteroidota</taxon>
        <taxon>Chitinophagia</taxon>
        <taxon>Chitinophagales</taxon>
        <taxon>Chitinophagaceae</taxon>
        <taxon>Flaviaestuariibacter</taxon>
    </lineage>
</organism>
<sequence length="110" mass="12809">MEQVSNKREIELRFRWKRLLNYGNVVKQMPFFLFLAGLAVVYIYNGHMADKLNRDIARTQRELKELEYEYKTVKGQVLFQSKQSELVKAVAPLGLKEMSAPPMVLSDSAR</sequence>
<keyword evidence="2" id="KW-0812">Transmembrane</keyword>
<dbReference type="EMBL" id="SKFH01000018">
    <property type="protein sequence ID" value="TCZ69922.1"/>
    <property type="molecule type" value="Genomic_DNA"/>
</dbReference>
<dbReference type="AlphaFoldDB" id="A0A4R4E2V3"/>
<evidence type="ECO:0000256" key="1">
    <source>
        <dbReference type="SAM" id="Coils"/>
    </source>
</evidence>
<reference evidence="3 4" key="1">
    <citation type="submission" date="2019-03" db="EMBL/GenBank/DDBJ databases">
        <authorList>
            <person name="Kim M.K.M."/>
        </authorList>
    </citation>
    <scope>NUCLEOTIDE SEQUENCE [LARGE SCALE GENOMIC DNA]</scope>
    <source>
        <strain evidence="3 4">17J68-15</strain>
    </source>
</reference>
<accession>A0A4R4E2V3</accession>
<evidence type="ECO:0000313" key="3">
    <source>
        <dbReference type="EMBL" id="TCZ69922.1"/>
    </source>
</evidence>
<dbReference type="Proteomes" id="UP000295164">
    <property type="component" value="Unassembled WGS sequence"/>
</dbReference>